<feature type="compositionally biased region" description="Basic residues" evidence="1">
    <location>
        <begin position="38"/>
        <end position="65"/>
    </location>
</feature>
<evidence type="ECO:0000313" key="3">
    <source>
        <dbReference type="Proteomes" id="UP000001593"/>
    </source>
</evidence>
<dbReference type="GO" id="GO:0051726">
    <property type="term" value="P:regulation of cell cycle"/>
    <property type="evidence" value="ECO:0007669"/>
    <property type="project" value="InterPro"/>
</dbReference>
<reference evidence="2 3" key="1">
    <citation type="journal article" date="2007" name="Science">
        <title>Sea anemone genome reveals ancestral eumetazoan gene repertoire and genomic organization.</title>
        <authorList>
            <person name="Putnam N.H."/>
            <person name="Srivastava M."/>
            <person name="Hellsten U."/>
            <person name="Dirks B."/>
            <person name="Chapman J."/>
            <person name="Salamov A."/>
            <person name="Terry A."/>
            <person name="Shapiro H."/>
            <person name="Lindquist E."/>
            <person name="Kapitonov V.V."/>
            <person name="Jurka J."/>
            <person name="Genikhovich G."/>
            <person name="Grigoriev I.V."/>
            <person name="Lucas S.M."/>
            <person name="Steele R.E."/>
            <person name="Finnerty J.R."/>
            <person name="Technau U."/>
            <person name="Martindale M.Q."/>
            <person name="Rokhsar D.S."/>
        </authorList>
    </citation>
    <scope>NUCLEOTIDE SEQUENCE [LARGE SCALE GENOMIC DNA]</scope>
    <source>
        <strain evidence="3">CH2 X CH6</strain>
    </source>
</reference>
<accession>A7SVU9</accession>
<name>A7SVU9_NEMVE</name>
<dbReference type="Proteomes" id="UP000001593">
    <property type="component" value="Unassembled WGS sequence"/>
</dbReference>
<proteinExistence type="predicted"/>
<dbReference type="eggNOG" id="ENOG502QPQ7">
    <property type="taxonomic scope" value="Eukaryota"/>
</dbReference>
<feature type="compositionally biased region" description="Polar residues" evidence="1">
    <location>
        <begin position="102"/>
        <end position="111"/>
    </location>
</feature>
<keyword evidence="3" id="KW-1185">Reference proteome</keyword>
<dbReference type="InterPro" id="IPR032922">
    <property type="entry name" value="SON"/>
</dbReference>
<sequence>MDAVEDNAGKYSEKEKKLNNYESSVESVSPERSERRGKSSKKHKHKHSKSKKKHKKRRHRSRTRSKSREKGDTYAEGTLDESVVEGPLLPSVEVSHEKNEQKSQPNSPVDNDNSESKRRSRSRSFSWPPRERNSKSKSKSRSPDQIQKIKHKTLKRIESHLDHPLRTKGNLEVGQEVVVGHIENLEREASQEAVAGLRRKVGLQEDQGRLKSQGHLKGQGLQGHLRDIEVQGHIENIGATQDLDPLGVKEAALQGRDGVANHDLQGDTEIALAAEEEEADLEADRQKARHIVPTVDPTKPLTEQFPVSCGTKHHEKEDEVTIETAVKGVDAIAEMAPKVFEPPPQEKVDVSNLVVKRMEAQRRLQADPNDIEAMLLEQEVSLKMQSWAQSNVKPGQFTGHAAKSTLSKQEIHSGYQAWAKKCEGSKMFTKLSYEIVLLVLSHNFYKENAEFYEKARVANHFRIAHRINVFDKSTQETLASRQLLHVNETWLFLQELFENKSKHVSLITFQMKVLEGCVKFFNISL</sequence>
<feature type="region of interest" description="Disordered" evidence="1">
    <location>
        <begin position="296"/>
        <end position="318"/>
    </location>
</feature>
<evidence type="ECO:0000256" key="1">
    <source>
        <dbReference type="SAM" id="MobiDB-lite"/>
    </source>
</evidence>
<protein>
    <submittedName>
        <fullName evidence="2">Uncharacterized protein</fullName>
    </submittedName>
</protein>
<dbReference type="AlphaFoldDB" id="A7SVU9"/>
<organism evidence="2 3">
    <name type="scientific">Nematostella vectensis</name>
    <name type="common">Starlet sea anemone</name>
    <dbReference type="NCBI Taxonomy" id="45351"/>
    <lineage>
        <taxon>Eukaryota</taxon>
        <taxon>Metazoa</taxon>
        <taxon>Cnidaria</taxon>
        <taxon>Anthozoa</taxon>
        <taxon>Hexacorallia</taxon>
        <taxon>Actiniaria</taxon>
        <taxon>Edwardsiidae</taxon>
        <taxon>Nematostella</taxon>
    </lineage>
</organism>
<gene>
    <name evidence="2" type="ORF">NEMVEDRAFT_v1g218275</name>
</gene>
<feature type="region of interest" description="Disordered" evidence="1">
    <location>
        <begin position="1"/>
        <end position="163"/>
    </location>
</feature>
<dbReference type="STRING" id="45351.A7SVU9"/>
<dbReference type="PANTHER" id="PTHR46528:SF1">
    <property type="entry name" value="PROTEIN SON"/>
    <property type="match status" value="1"/>
</dbReference>
<dbReference type="EMBL" id="DS469845">
    <property type="protein sequence ID" value="EDO32164.1"/>
    <property type="molecule type" value="Genomic_DNA"/>
</dbReference>
<dbReference type="HOGENOM" id="CLU_519066_0_0_1"/>
<dbReference type="InParanoid" id="A7SVU9"/>
<dbReference type="GO" id="GO:0043484">
    <property type="term" value="P:regulation of RNA splicing"/>
    <property type="evidence" value="ECO:0007669"/>
    <property type="project" value="InterPro"/>
</dbReference>
<evidence type="ECO:0000313" key="2">
    <source>
        <dbReference type="EMBL" id="EDO32164.1"/>
    </source>
</evidence>
<feature type="compositionally biased region" description="Basic and acidic residues" evidence="1">
    <location>
        <begin position="7"/>
        <end position="19"/>
    </location>
</feature>
<dbReference type="GO" id="GO:0003723">
    <property type="term" value="F:RNA binding"/>
    <property type="evidence" value="ECO:0007669"/>
    <property type="project" value="InterPro"/>
</dbReference>
<dbReference type="PANTHER" id="PTHR46528">
    <property type="entry name" value="PROTEIN SON"/>
    <property type="match status" value="1"/>
</dbReference>